<feature type="domain" description="HTH bat-type" evidence="3">
    <location>
        <begin position="159"/>
        <end position="210"/>
    </location>
</feature>
<evidence type="ECO:0000259" key="3">
    <source>
        <dbReference type="Pfam" id="PF04967"/>
    </source>
</evidence>
<dbReference type="InterPro" id="IPR013324">
    <property type="entry name" value="RNA_pol_sigma_r3/r4-like"/>
</dbReference>
<dbReference type="SUPFAM" id="SSF88659">
    <property type="entry name" value="Sigma3 and sigma4 domains of RNA polymerase sigma factors"/>
    <property type="match status" value="1"/>
</dbReference>
<dbReference type="RefSeq" id="WP_076143747.1">
    <property type="nucleotide sequence ID" value="NZ_LWLN01000001.1"/>
</dbReference>
<protein>
    <submittedName>
        <fullName evidence="5">Bacterio-opsin activator</fullName>
    </submittedName>
</protein>
<feature type="domain" description="Bacterioopsin transcriptional activator GAF and HTH associated" evidence="4">
    <location>
        <begin position="5"/>
        <end position="150"/>
    </location>
</feature>
<dbReference type="EMBL" id="LWLN01000001">
    <property type="protein sequence ID" value="OLZ40116.1"/>
    <property type="molecule type" value="Genomic_DNA"/>
</dbReference>
<keyword evidence="2" id="KW-0804">Transcription</keyword>
<reference evidence="6" key="1">
    <citation type="submission" date="2016-04" db="EMBL/GenBank/DDBJ databases">
        <authorList>
            <person name="Chen S.-C."/>
            <person name="Lai M.-C."/>
        </authorList>
    </citation>
    <scope>NUCLEOTIDE SEQUENCE [LARGE SCALE GENOMIC DNA]</scope>
    <source>
        <strain evidence="6">AB14</strain>
    </source>
</reference>
<evidence type="ECO:0000259" key="4">
    <source>
        <dbReference type="Pfam" id="PF15915"/>
    </source>
</evidence>
<dbReference type="Pfam" id="PF15915">
    <property type="entry name" value="BAT"/>
    <property type="match status" value="1"/>
</dbReference>
<keyword evidence="6" id="KW-1185">Reference proteome</keyword>
<evidence type="ECO:0000313" key="6">
    <source>
        <dbReference type="Proteomes" id="UP000189370"/>
    </source>
</evidence>
<dbReference type="InterPro" id="IPR031803">
    <property type="entry name" value="BAT_GAF/HTH-assoc"/>
</dbReference>
<name>A0A1S8AU28_9EURY</name>
<dbReference type="AlphaFoldDB" id="A0A1S8AU28"/>
<comment type="caution">
    <text evidence="5">The sequence shown here is derived from an EMBL/GenBank/DDBJ whole genome shotgun (WGS) entry which is preliminary data.</text>
</comment>
<organism evidence="5 6">
    <name type="scientific">Natrinema saccharevitans</name>
    <dbReference type="NCBI Taxonomy" id="301967"/>
    <lineage>
        <taxon>Archaea</taxon>
        <taxon>Methanobacteriati</taxon>
        <taxon>Methanobacteriota</taxon>
        <taxon>Stenosarchaea group</taxon>
        <taxon>Halobacteria</taxon>
        <taxon>Halobacteriales</taxon>
        <taxon>Natrialbaceae</taxon>
        <taxon>Natrinema</taxon>
    </lineage>
</organism>
<keyword evidence="1" id="KW-0805">Transcription regulation</keyword>
<proteinExistence type="predicted"/>
<evidence type="ECO:0000256" key="1">
    <source>
        <dbReference type="ARBA" id="ARBA00023015"/>
    </source>
</evidence>
<evidence type="ECO:0000313" key="5">
    <source>
        <dbReference type="EMBL" id="OLZ40116.1"/>
    </source>
</evidence>
<dbReference type="Proteomes" id="UP000189370">
    <property type="component" value="Unassembled WGS sequence"/>
</dbReference>
<dbReference type="InterPro" id="IPR007050">
    <property type="entry name" value="HTH_bacterioopsin"/>
</dbReference>
<gene>
    <name evidence="5" type="ORF">A6E15_03590</name>
</gene>
<dbReference type="OrthoDB" id="156233at2157"/>
<dbReference type="PANTHER" id="PTHR34236:SF1">
    <property type="entry name" value="DIMETHYL SULFOXIDE REDUCTASE TRANSCRIPTIONAL ACTIVATOR"/>
    <property type="match status" value="1"/>
</dbReference>
<accession>A0A1S8AU28</accession>
<dbReference type="PANTHER" id="PTHR34236">
    <property type="entry name" value="DIMETHYL SULFOXIDE REDUCTASE TRANSCRIPTIONAL ACTIVATOR"/>
    <property type="match status" value="1"/>
</dbReference>
<evidence type="ECO:0000256" key="2">
    <source>
        <dbReference type="ARBA" id="ARBA00023163"/>
    </source>
</evidence>
<sequence length="216" mass="24282">MSLHVAFEASSPSLVLAPTLETLPSLEVDLERQYALDPARPIAFCVVRCRDRDRLERALAADPTVARFDRIAGLDGHHRYRLQRSETDVVGAYRQWVAAGGELLECRGADGRWDVEMRFPDRASFGQYHDFLVDEGVSVTLHRLAETDAHSRRAGDPTLTDRQREALSLAHERGFFEVPREAELAELAAQLEISNQAVSERLRRGQARLVDAHVVD</sequence>
<dbReference type="Pfam" id="PF04967">
    <property type="entry name" value="HTH_10"/>
    <property type="match status" value="1"/>
</dbReference>